<evidence type="ECO:0008006" key="6">
    <source>
        <dbReference type="Google" id="ProtNLM"/>
    </source>
</evidence>
<reference evidence="3 5" key="2">
    <citation type="submission" date="2019-03" db="EMBL/GenBank/DDBJ databases">
        <title>Genomic Encyclopedia of Type Strains, Phase IV (KMG-IV): sequencing the most valuable type-strain genomes for metagenomic binning, comparative biology and taxonomic classification.</title>
        <authorList>
            <person name="Goeker M."/>
        </authorList>
    </citation>
    <scope>NUCLEOTIDE SEQUENCE [LARGE SCALE GENOMIC DNA]</scope>
    <source>
        <strain evidence="3 5">DSM 3764</strain>
    </source>
</reference>
<keyword evidence="1" id="KW-1133">Transmembrane helix</keyword>
<proteinExistence type="predicted"/>
<protein>
    <recommendedName>
        <fullName evidence="6">Ribosomal protein L7/L12 C-terminal domain-containing protein</fullName>
    </recommendedName>
</protein>
<dbReference type="RefSeq" id="WP_132038742.1">
    <property type="nucleotide sequence ID" value="NZ_CAWOLO010000018.1"/>
</dbReference>
<dbReference type="EMBL" id="SMBT01000018">
    <property type="protein sequence ID" value="TCU81920.1"/>
    <property type="molecule type" value="Genomic_DNA"/>
</dbReference>
<evidence type="ECO:0000256" key="1">
    <source>
        <dbReference type="SAM" id="Phobius"/>
    </source>
</evidence>
<organism evidence="2 4">
    <name type="scientific">Iodobacter fluviatilis</name>
    <dbReference type="NCBI Taxonomy" id="537"/>
    <lineage>
        <taxon>Bacteria</taxon>
        <taxon>Pseudomonadati</taxon>
        <taxon>Pseudomonadota</taxon>
        <taxon>Betaproteobacteria</taxon>
        <taxon>Neisseriales</taxon>
        <taxon>Chitinibacteraceae</taxon>
        <taxon>Iodobacter</taxon>
    </lineage>
</organism>
<dbReference type="Proteomes" id="UP000295794">
    <property type="component" value="Unassembled WGS sequence"/>
</dbReference>
<sequence>MSDNFWMALMIVGSLGFVLLQSLTDRLRRIEAKLDRLLALQGIDENKWQAPSAEVIKLARAGEKISAIRLYRRQQGAGLKEAKEAIEKYISPNT</sequence>
<dbReference type="OrthoDB" id="8857528at2"/>
<evidence type="ECO:0000313" key="3">
    <source>
        <dbReference type="EMBL" id="TCU81920.1"/>
    </source>
</evidence>
<keyword evidence="1" id="KW-0472">Membrane</keyword>
<accession>A0A377Q9P9</accession>
<evidence type="ECO:0000313" key="5">
    <source>
        <dbReference type="Proteomes" id="UP000295794"/>
    </source>
</evidence>
<reference evidence="2 4" key="1">
    <citation type="submission" date="2018-06" db="EMBL/GenBank/DDBJ databases">
        <authorList>
            <consortium name="Pathogen Informatics"/>
            <person name="Doyle S."/>
        </authorList>
    </citation>
    <scope>NUCLEOTIDE SEQUENCE [LARGE SCALE GENOMIC DNA]</scope>
    <source>
        <strain evidence="2 4">NCTC11159</strain>
    </source>
</reference>
<dbReference type="EMBL" id="UGHR01000001">
    <property type="protein sequence ID" value="STQ91547.1"/>
    <property type="molecule type" value="Genomic_DNA"/>
</dbReference>
<feature type="transmembrane region" description="Helical" evidence="1">
    <location>
        <begin position="6"/>
        <end position="24"/>
    </location>
</feature>
<evidence type="ECO:0000313" key="4">
    <source>
        <dbReference type="Proteomes" id="UP000255108"/>
    </source>
</evidence>
<evidence type="ECO:0000313" key="2">
    <source>
        <dbReference type="EMBL" id="STQ91547.1"/>
    </source>
</evidence>
<dbReference type="Gene3D" id="3.30.1390.10">
    <property type="match status" value="1"/>
</dbReference>
<dbReference type="AlphaFoldDB" id="A0A377Q9P9"/>
<gene>
    <name evidence="3" type="ORF">EV682_11841</name>
    <name evidence="2" type="ORF">NCTC11159_02621</name>
</gene>
<dbReference type="InterPro" id="IPR014719">
    <property type="entry name" value="Ribosomal_bL12_C/ClpS-like"/>
</dbReference>
<keyword evidence="1" id="KW-0812">Transmembrane</keyword>
<dbReference type="Proteomes" id="UP000255108">
    <property type="component" value="Unassembled WGS sequence"/>
</dbReference>
<name>A0A377Q9P9_9NEIS</name>
<keyword evidence="5" id="KW-1185">Reference proteome</keyword>